<dbReference type="AlphaFoldDB" id="A0A0E3QRF7"/>
<reference evidence="3 4" key="1">
    <citation type="submission" date="2014-07" db="EMBL/GenBank/DDBJ databases">
        <title>Methanogenic archaea and the global carbon cycle.</title>
        <authorList>
            <person name="Henriksen J.R."/>
            <person name="Luke J."/>
            <person name="Reinhart S."/>
            <person name="Benedict M.N."/>
            <person name="Youngblut N.D."/>
            <person name="Metcalf M.E."/>
            <person name="Whitaker R.J."/>
            <person name="Metcalf W.W."/>
        </authorList>
    </citation>
    <scope>NUCLEOTIDE SEQUENCE [LARGE SCALE GENOMIC DNA]</scope>
    <source>
        <strain evidence="3 4">MS</strain>
    </source>
</reference>
<dbReference type="RefSeq" id="WP_048154320.1">
    <property type="nucleotide sequence ID" value="NZ_CP009528.1"/>
</dbReference>
<dbReference type="EMBL" id="CP009528">
    <property type="protein sequence ID" value="AKB53372.1"/>
    <property type="molecule type" value="Genomic_DNA"/>
</dbReference>
<dbReference type="HOGENOM" id="CLU_569405_0_0_2"/>
<dbReference type="PROSITE" id="PS51257">
    <property type="entry name" value="PROKAR_LIPOPROTEIN"/>
    <property type="match status" value="1"/>
</dbReference>
<dbReference type="InterPro" id="IPR029050">
    <property type="entry name" value="Immunoprotect_excell_Ig-like"/>
</dbReference>
<dbReference type="Gene3D" id="2.60.40.1240">
    <property type="match status" value="1"/>
</dbReference>
<evidence type="ECO:0000256" key="2">
    <source>
        <dbReference type="SAM" id="MobiDB-lite"/>
    </source>
</evidence>
<keyword evidence="4" id="KW-1185">Reference proteome</keyword>
<dbReference type="GeneID" id="24843541"/>
<protein>
    <submittedName>
        <fullName evidence="3">Uncharacterized protein</fullName>
    </submittedName>
</protein>
<proteinExistence type="predicted"/>
<evidence type="ECO:0000313" key="3">
    <source>
        <dbReference type="EMBL" id="AKB53372.1"/>
    </source>
</evidence>
<gene>
    <name evidence="3" type="ORF">MSBRM_0374</name>
</gene>
<evidence type="ECO:0000256" key="1">
    <source>
        <dbReference type="ARBA" id="ARBA00022729"/>
    </source>
</evidence>
<dbReference type="KEGG" id="mby:MSBRM_0374"/>
<keyword evidence="1" id="KW-0732">Signal</keyword>
<evidence type="ECO:0000313" key="4">
    <source>
        <dbReference type="Proteomes" id="UP000033033"/>
    </source>
</evidence>
<feature type="compositionally biased region" description="Polar residues" evidence="2">
    <location>
        <begin position="27"/>
        <end position="48"/>
    </location>
</feature>
<feature type="region of interest" description="Disordered" evidence="2">
    <location>
        <begin position="27"/>
        <end position="49"/>
    </location>
</feature>
<name>A0A0E3QRF7_METBA</name>
<organism evidence="3 4">
    <name type="scientific">Methanosarcina barkeri MS</name>
    <dbReference type="NCBI Taxonomy" id="1434108"/>
    <lineage>
        <taxon>Archaea</taxon>
        <taxon>Methanobacteriati</taxon>
        <taxon>Methanobacteriota</taxon>
        <taxon>Stenosarchaea group</taxon>
        <taxon>Methanomicrobia</taxon>
        <taxon>Methanosarcinales</taxon>
        <taxon>Methanosarcinaceae</taxon>
        <taxon>Methanosarcina</taxon>
    </lineage>
</organism>
<sequence>MRILLLILTTFIIFSGCVEENNLTQSNESAYQRPGNTTPENLSSTTLSSDEDIPEIEVTSFSSIYMHDNSENVLSYLFSWDNVPGNESNNLSKYLKNNLKIDWISNAQIVKTNDNNTIRVFTPDNSLELKLADDKNTVLITPNNIQLKVKEENGKLCIYRVKEYRGSSDPAEIKLGYNLNEKYYAVYDLSIKNNGSNDLDFKLNELHVRDGNRTFNTTNLDPYGFYERSHLEVLSSLKEENKIENITLSPGQTINGSVVFQVNSLYNESFLLMYNETPVSSASLEKSIEALRVAERFNYSTVFGIPPYSEDPSEFYSEGTPLFCSWVNRSVFEFFNKADPENVMKPSPYSPDEISWTKIVYALEVKPERNITTLPVKNRDSHTYSLLVVDDAGEELINTHEIEKIAFLRNGTYQHYSRNYQDVPQMNLTNHTFVRTSFERTYGTPMNVYVSINNQNLILNDDLNEILVRYSDGGYHFV</sequence>
<accession>A0A0E3QRF7</accession>
<dbReference type="Proteomes" id="UP000033033">
    <property type="component" value="Chromosome"/>
</dbReference>
<dbReference type="PATRIC" id="fig|1434108.4.peg.434"/>